<accession>A0AAV5RJB8</accession>
<feature type="domain" description="C2H2-type" evidence="11">
    <location>
        <begin position="206"/>
        <end position="233"/>
    </location>
</feature>
<feature type="compositionally biased region" description="Polar residues" evidence="10">
    <location>
        <begin position="75"/>
        <end position="91"/>
    </location>
</feature>
<evidence type="ECO:0000256" key="4">
    <source>
        <dbReference type="ARBA" id="ARBA00022771"/>
    </source>
</evidence>
<name>A0AAV5RJB8_STABA</name>
<dbReference type="FunFam" id="3.30.160.60:FF:000072">
    <property type="entry name" value="zinc finger protein 143 isoform X1"/>
    <property type="match status" value="1"/>
</dbReference>
<feature type="region of interest" description="Disordered" evidence="10">
    <location>
        <begin position="725"/>
        <end position="754"/>
    </location>
</feature>
<comment type="caution">
    <text evidence="12">The sequence shown here is derived from an EMBL/GenBank/DDBJ whole genome shotgun (WGS) entry which is preliminary data.</text>
</comment>
<dbReference type="Gene3D" id="3.30.160.60">
    <property type="entry name" value="Classic Zinc Finger"/>
    <property type="match status" value="4"/>
</dbReference>
<dbReference type="GO" id="GO:0008270">
    <property type="term" value="F:zinc ion binding"/>
    <property type="evidence" value="ECO:0007669"/>
    <property type="project" value="UniProtKB-KW"/>
</dbReference>
<evidence type="ECO:0000256" key="6">
    <source>
        <dbReference type="ARBA" id="ARBA00023015"/>
    </source>
</evidence>
<dbReference type="GO" id="GO:0005634">
    <property type="term" value="C:nucleus"/>
    <property type="evidence" value="ECO:0007669"/>
    <property type="project" value="UniProtKB-SubCell"/>
</dbReference>
<evidence type="ECO:0000259" key="11">
    <source>
        <dbReference type="PROSITE" id="PS50157"/>
    </source>
</evidence>
<evidence type="ECO:0000256" key="7">
    <source>
        <dbReference type="ARBA" id="ARBA00023163"/>
    </source>
</evidence>
<dbReference type="PROSITE" id="PS50157">
    <property type="entry name" value="ZINC_FINGER_C2H2_2"/>
    <property type="match status" value="4"/>
</dbReference>
<dbReference type="EMBL" id="BTGC01000008">
    <property type="protein sequence ID" value="GMM51644.1"/>
    <property type="molecule type" value="Genomic_DNA"/>
</dbReference>
<feature type="region of interest" description="Disordered" evidence="10">
    <location>
        <begin position="340"/>
        <end position="368"/>
    </location>
</feature>
<dbReference type="InterPro" id="IPR036236">
    <property type="entry name" value="Znf_C2H2_sf"/>
</dbReference>
<keyword evidence="13" id="KW-1185">Reference proteome</keyword>
<evidence type="ECO:0000256" key="2">
    <source>
        <dbReference type="ARBA" id="ARBA00022723"/>
    </source>
</evidence>
<dbReference type="PANTHER" id="PTHR19818">
    <property type="entry name" value="ZINC FINGER PROTEIN ZIC AND GLI"/>
    <property type="match status" value="1"/>
</dbReference>
<dbReference type="SUPFAM" id="SSF57667">
    <property type="entry name" value="beta-beta-alpha zinc fingers"/>
    <property type="match status" value="2"/>
</dbReference>
<feature type="compositionally biased region" description="Basic and acidic residues" evidence="10">
    <location>
        <begin position="93"/>
        <end position="102"/>
    </location>
</feature>
<feature type="region of interest" description="Disordered" evidence="10">
    <location>
        <begin position="1"/>
        <end position="27"/>
    </location>
</feature>
<keyword evidence="7" id="KW-0804">Transcription</keyword>
<evidence type="ECO:0000313" key="12">
    <source>
        <dbReference type="EMBL" id="GMM51644.1"/>
    </source>
</evidence>
<dbReference type="PANTHER" id="PTHR19818:SF163">
    <property type="entry name" value="C2H2-TYPE DOMAIN-CONTAINING PROTEIN"/>
    <property type="match status" value="1"/>
</dbReference>
<gene>
    <name evidence="12" type="ORF">DASB73_026070</name>
</gene>
<dbReference type="Proteomes" id="UP001362899">
    <property type="component" value="Unassembled WGS sequence"/>
</dbReference>
<feature type="compositionally biased region" description="Low complexity" evidence="10">
    <location>
        <begin position="634"/>
        <end position="648"/>
    </location>
</feature>
<feature type="domain" description="C2H2-type" evidence="11">
    <location>
        <begin position="234"/>
        <end position="259"/>
    </location>
</feature>
<keyword evidence="4 9" id="KW-0863">Zinc-finger</keyword>
<evidence type="ECO:0000256" key="8">
    <source>
        <dbReference type="ARBA" id="ARBA00023242"/>
    </source>
</evidence>
<dbReference type="FunFam" id="3.30.160.60:FF:000130">
    <property type="entry name" value="Spalt-like transcription factor 4"/>
    <property type="match status" value="1"/>
</dbReference>
<evidence type="ECO:0000256" key="5">
    <source>
        <dbReference type="ARBA" id="ARBA00022833"/>
    </source>
</evidence>
<feature type="region of interest" description="Disordered" evidence="10">
    <location>
        <begin position="51"/>
        <end position="108"/>
    </location>
</feature>
<feature type="compositionally biased region" description="Polar residues" evidence="10">
    <location>
        <begin position="345"/>
        <end position="368"/>
    </location>
</feature>
<protein>
    <submittedName>
        <fullName evidence="12">Azf1 protein</fullName>
    </submittedName>
</protein>
<dbReference type="FunFam" id="3.30.160.60:FF:000125">
    <property type="entry name" value="Putative zinc finger protein 143"/>
    <property type="match status" value="1"/>
</dbReference>
<dbReference type="InterPro" id="IPR050329">
    <property type="entry name" value="GLI_C2H2-zinc-finger"/>
</dbReference>
<organism evidence="12 13">
    <name type="scientific">Starmerella bacillaris</name>
    <name type="common">Yeast</name>
    <name type="synonym">Candida zemplinina</name>
    <dbReference type="NCBI Taxonomy" id="1247836"/>
    <lineage>
        <taxon>Eukaryota</taxon>
        <taxon>Fungi</taxon>
        <taxon>Dikarya</taxon>
        <taxon>Ascomycota</taxon>
        <taxon>Saccharomycotina</taxon>
        <taxon>Dipodascomycetes</taxon>
        <taxon>Dipodascales</taxon>
        <taxon>Trichomonascaceae</taxon>
        <taxon>Starmerella</taxon>
    </lineage>
</organism>
<evidence type="ECO:0000256" key="3">
    <source>
        <dbReference type="ARBA" id="ARBA00022737"/>
    </source>
</evidence>
<dbReference type="PROSITE" id="PS00028">
    <property type="entry name" value="ZINC_FINGER_C2H2_1"/>
    <property type="match status" value="4"/>
</dbReference>
<dbReference type="AlphaFoldDB" id="A0AAV5RJB8"/>
<dbReference type="SMART" id="SM00355">
    <property type="entry name" value="ZnF_C2H2"/>
    <property type="match status" value="4"/>
</dbReference>
<feature type="compositionally biased region" description="Polar residues" evidence="10">
    <location>
        <begin position="1"/>
        <end position="19"/>
    </location>
</feature>
<feature type="domain" description="C2H2-type" evidence="11">
    <location>
        <begin position="176"/>
        <end position="205"/>
    </location>
</feature>
<keyword evidence="2" id="KW-0479">Metal-binding</keyword>
<comment type="subcellular location">
    <subcellularLocation>
        <location evidence="1">Nucleus</location>
    </subcellularLocation>
</comment>
<proteinExistence type="predicted"/>
<feature type="domain" description="C2H2-type" evidence="11">
    <location>
        <begin position="146"/>
        <end position="175"/>
    </location>
</feature>
<evidence type="ECO:0000256" key="1">
    <source>
        <dbReference type="ARBA" id="ARBA00004123"/>
    </source>
</evidence>
<keyword evidence="8" id="KW-0539">Nucleus</keyword>
<reference evidence="12 13" key="1">
    <citation type="journal article" date="2023" name="Elife">
        <title>Identification of key yeast species and microbe-microbe interactions impacting larval growth of Drosophila in the wild.</title>
        <authorList>
            <person name="Mure A."/>
            <person name="Sugiura Y."/>
            <person name="Maeda R."/>
            <person name="Honda K."/>
            <person name="Sakurai N."/>
            <person name="Takahashi Y."/>
            <person name="Watada M."/>
            <person name="Katoh T."/>
            <person name="Gotoh A."/>
            <person name="Gotoh Y."/>
            <person name="Taniguchi I."/>
            <person name="Nakamura K."/>
            <person name="Hayashi T."/>
            <person name="Katayama T."/>
            <person name="Uemura T."/>
            <person name="Hattori Y."/>
        </authorList>
    </citation>
    <scope>NUCLEOTIDE SEQUENCE [LARGE SCALE GENOMIC DNA]</scope>
    <source>
        <strain evidence="12 13">SB-73</strain>
    </source>
</reference>
<dbReference type="InterPro" id="IPR013087">
    <property type="entry name" value="Znf_C2H2_type"/>
</dbReference>
<evidence type="ECO:0000256" key="10">
    <source>
        <dbReference type="SAM" id="MobiDB-lite"/>
    </source>
</evidence>
<dbReference type="GO" id="GO:0000978">
    <property type="term" value="F:RNA polymerase II cis-regulatory region sequence-specific DNA binding"/>
    <property type="evidence" value="ECO:0007669"/>
    <property type="project" value="UniProtKB-ARBA"/>
</dbReference>
<dbReference type="GO" id="GO:0000981">
    <property type="term" value="F:DNA-binding transcription factor activity, RNA polymerase II-specific"/>
    <property type="evidence" value="ECO:0007669"/>
    <property type="project" value="TreeGrafter"/>
</dbReference>
<evidence type="ECO:0000313" key="13">
    <source>
        <dbReference type="Proteomes" id="UP001362899"/>
    </source>
</evidence>
<evidence type="ECO:0000256" key="9">
    <source>
        <dbReference type="PROSITE-ProRule" id="PRU00042"/>
    </source>
</evidence>
<sequence>MPLSSRVSSPKSTMRSGANTPHLDRNPSATLLCEIAELTRSYNRGRVETAFGGATPHAQSPSRGSSPPPVFDFVSASSSPGSPQNPISPATSDELKEEERTENPIQIKPECKTDVDRMMFLLQEQQRRNNLAVPKNAAQNEADLPFVCEVADCGKRFKQRAHLITHSRSHTGERPYVCPYQGCERWFSQLCNMRTHVRSHTGERPYKCSICHRGFSQQGNMRHHMLTHYNSSPLYCKIDGCTKTFNQLGNLKTHHNTSHREALMNYMNRLKEGITINELPASERELFEYFCKIYKNSNRGIRGRGKGTKTISVKNSKIRSAEGNNQEALSAGISKSASSSAATSVHGSPTQGNVYPNLNATSDSSNDNELLSRRSMTANNSTVDLNGMGHLPVVNSVPNLSMSYQNRSLNDKQNNSNSGRADANASSQRMFQDLMGQVGQVGQLNQMNQLNQMGQMGQMNQMNQMNSIGQLGPMNHLGQSRQMPLPMAPQASAVPVPLDIQKEMEFSNLNNMNMMKNSNAKLMPDLDYPEIFGDWRPRLAAKPRVAISLSSLAVDGQTPSQIALPNNMQNLSMQGTDVQNIHNMQGIPGPNPSMQNFDSQSMRNPLNNMNMNTNNMNNMNNLPGSNNIDNLGSQLNPQVNNGNQNQPNSYENSGVNQQIQNLPNRMMNPNMPLNMNSNNQNHDMGQNMNNNLSNINMNANRNMFFDVNSVMNMPLNMQLNAASLDMSTQGNKPTDSISMNQIQGLPEPSSQQLP</sequence>
<dbReference type="GO" id="GO:0045944">
    <property type="term" value="P:positive regulation of transcription by RNA polymerase II"/>
    <property type="evidence" value="ECO:0007669"/>
    <property type="project" value="UniProtKB-ARBA"/>
</dbReference>
<feature type="region of interest" description="Disordered" evidence="10">
    <location>
        <begin position="619"/>
        <end position="655"/>
    </location>
</feature>
<keyword evidence="3" id="KW-0677">Repeat</keyword>
<dbReference type="Pfam" id="PF00096">
    <property type="entry name" value="zf-C2H2"/>
    <property type="match status" value="3"/>
</dbReference>
<keyword evidence="5" id="KW-0862">Zinc</keyword>
<keyword evidence="6" id="KW-0805">Transcription regulation</keyword>